<organism evidence="5 6">
    <name type="scientific">Flavivirga algicola</name>
    <dbReference type="NCBI Taxonomy" id="2729136"/>
    <lineage>
        <taxon>Bacteria</taxon>
        <taxon>Pseudomonadati</taxon>
        <taxon>Bacteroidota</taxon>
        <taxon>Flavobacteriia</taxon>
        <taxon>Flavobacteriales</taxon>
        <taxon>Flavobacteriaceae</taxon>
        <taxon>Flavivirga</taxon>
    </lineage>
</organism>
<evidence type="ECO:0000256" key="1">
    <source>
        <dbReference type="ARBA" id="ARBA00011046"/>
    </source>
</evidence>
<dbReference type="Gene3D" id="1.10.10.10">
    <property type="entry name" value="Winged helix-like DNA-binding domain superfamily/Winged helix DNA-binding domain"/>
    <property type="match status" value="1"/>
</dbReference>
<accession>A0ABX1RWK0</accession>
<protein>
    <submittedName>
        <fullName evidence="5">BlaI/MecI/CopY family transcriptional regulator</fullName>
    </submittedName>
</protein>
<dbReference type="Gene3D" id="1.10.4040.10">
    <property type="entry name" value="Penicillinase repressor domain"/>
    <property type="match status" value="1"/>
</dbReference>
<gene>
    <name evidence="5" type="ORF">HHX25_07685</name>
</gene>
<evidence type="ECO:0000256" key="3">
    <source>
        <dbReference type="ARBA" id="ARBA00023125"/>
    </source>
</evidence>
<dbReference type="InterPro" id="IPR036390">
    <property type="entry name" value="WH_DNA-bd_sf"/>
</dbReference>
<evidence type="ECO:0000256" key="4">
    <source>
        <dbReference type="ARBA" id="ARBA00023163"/>
    </source>
</evidence>
<dbReference type="Proteomes" id="UP000746690">
    <property type="component" value="Unassembled WGS sequence"/>
</dbReference>
<dbReference type="InterPro" id="IPR036388">
    <property type="entry name" value="WH-like_DNA-bd_sf"/>
</dbReference>
<evidence type="ECO:0000313" key="5">
    <source>
        <dbReference type="EMBL" id="NMH87380.1"/>
    </source>
</evidence>
<proteinExistence type="inferred from homology"/>
<keyword evidence="6" id="KW-1185">Reference proteome</keyword>
<dbReference type="EMBL" id="JABBHF010000004">
    <property type="protein sequence ID" value="NMH87380.1"/>
    <property type="molecule type" value="Genomic_DNA"/>
</dbReference>
<comment type="caution">
    <text evidence="5">The sequence shown here is derived from an EMBL/GenBank/DDBJ whole genome shotgun (WGS) entry which is preliminary data.</text>
</comment>
<reference evidence="5 6" key="1">
    <citation type="submission" date="2020-04" db="EMBL/GenBank/DDBJ databases">
        <title>A Flavivirga sp. nov.</title>
        <authorList>
            <person name="Sun X."/>
        </authorList>
    </citation>
    <scope>NUCLEOTIDE SEQUENCE [LARGE SCALE GENOMIC DNA]</scope>
    <source>
        <strain evidence="5 6">Y03</strain>
    </source>
</reference>
<dbReference type="Pfam" id="PF03965">
    <property type="entry name" value="Penicillinase_R"/>
    <property type="match status" value="1"/>
</dbReference>
<evidence type="ECO:0000256" key="2">
    <source>
        <dbReference type="ARBA" id="ARBA00023015"/>
    </source>
</evidence>
<keyword evidence="2" id="KW-0805">Transcription regulation</keyword>
<keyword evidence="4" id="KW-0804">Transcription</keyword>
<dbReference type="InterPro" id="IPR005650">
    <property type="entry name" value="BlaI_family"/>
</dbReference>
<name>A0ABX1RWK0_9FLAO</name>
<dbReference type="RefSeq" id="WP_169671848.1">
    <property type="nucleotide sequence ID" value="NZ_JABBHF010000004.1"/>
</dbReference>
<dbReference type="SUPFAM" id="SSF46785">
    <property type="entry name" value="Winged helix' DNA-binding domain"/>
    <property type="match status" value="1"/>
</dbReference>
<keyword evidence="3" id="KW-0238">DNA-binding</keyword>
<sequence length="121" mass="14095">MKPYTDKELEILTILWQLKEGSVQQIHDRLNSKSGYTTTLKLMQIMFDKKLLDRRKEGKKHIYIPKLEKEDAQNYSMKNILKSLFGGSTIGFAQSFLGNSKPNAEELQQIKDMIKKMEKDV</sequence>
<comment type="similarity">
    <text evidence="1">Belongs to the BlaI transcriptional regulatory family.</text>
</comment>
<evidence type="ECO:0000313" key="6">
    <source>
        <dbReference type="Proteomes" id="UP000746690"/>
    </source>
</evidence>
<dbReference type="PIRSF" id="PIRSF019455">
    <property type="entry name" value="CopR_AtkY"/>
    <property type="match status" value="1"/>
</dbReference>